<dbReference type="GO" id="GO:0042597">
    <property type="term" value="C:periplasmic space"/>
    <property type="evidence" value="ECO:0007669"/>
    <property type="project" value="UniProtKB-SubCell"/>
</dbReference>
<evidence type="ECO:0000256" key="2">
    <source>
        <dbReference type="ARBA" id="ARBA00008520"/>
    </source>
</evidence>
<name>A0A1C3UEK2_9HYPH</name>
<dbReference type="PROSITE" id="PS51318">
    <property type="entry name" value="TAT"/>
    <property type="match status" value="1"/>
</dbReference>
<comment type="similarity">
    <text evidence="2">Belongs to the bacterial solute-binding protein 1 family.</text>
</comment>
<evidence type="ECO:0000256" key="3">
    <source>
        <dbReference type="ARBA" id="ARBA00022764"/>
    </source>
</evidence>
<dbReference type="Gene3D" id="3.40.190.10">
    <property type="entry name" value="Periplasmic binding protein-like II"/>
    <property type="match status" value="2"/>
</dbReference>
<evidence type="ECO:0000256" key="1">
    <source>
        <dbReference type="ARBA" id="ARBA00004418"/>
    </source>
</evidence>
<feature type="signal peptide" evidence="4">
    <location>
        <begin position="1"/>
        <end position="30"/>
    </location>
</feature>
<dbReference type="AlphaFoldDB" id="A0A1C3UEK2"/>
<keyword evidence="5" id="KW-0762">Sugar transport</keyword>
<evidence type="ECO:0000256" key="4">
    <source>
        <dbReference type="SAM" id="SignalP"/>
    </source>
</evidence>
<dbReference type="RefSeq" id="WP_037195934.1">
    <property type="nucleotide sequence ID" value="NZ_FMAF01000002.1"/>
</dbReference>
<proteinExistence type="inferred from homology"/>
<sequence>MTLTIDRRQLIAGMAATLAFSSIGLSRAHAATAMRLLWWGSKERSDRTFAAVKAYQAKNADVTIAGESFGWDSYWTRLATQTGGGNAPDLIQMDYRYIFEYARRGALLDMTPYLGKSLAIEDFGPANIDSGKVDNKIYGVNLGVNSSMVVVNAAAWTEAGVEPPHDGMTWEQLGDACAKVTSAKKRRGFYGTADASGGEPAFECWLRQRGKALYTADGKVAFEAKDATEWFDFWGHMRKIGACVPADAQALDQQTLETDMLVTKKAAVSYAHSNQFVAIQGLVKEKLNIVSYPVPGADGKPGQYLKPSMLMSVSATSANKDAAVAFINYLVEDPEGAKALGVERGVPPSTKIRDLLTPDLDATSKQVVDYIGRLTPHVGALPPSPPNGAGENAFLLKKIAEEVAFGKTSAQDAGTKFTEQAAANVTRG</sequence>
<protein>
    <submittedName>
        <fullName evidence="5">Multiple sugar transport system substrate-binding protein</fullName>
    </submittedName>
</protein>
<organism evidence="5 6">
    <name type="scientific">Rhizobium lusitanum</name>
    <dbReference type="NCBI Taxonomy" id="293958"/>
    <lineage>
        <taxon>Bacteria</taxon>
        <taxon>Pseudomonadati</taxon>
        <taxon>Pseudomonadota</taxon>
        <taxon>Alphaproteobacteria</taxon>
        <taxon>Hyphomicrobiales</taxon>
        <taxon>Rhizobiaceae</taxon>
        <taxon>Rhizobium/Agrobacterium group</taxon>
        <taxon>Rhizobium</taxon>
    </lineage>
</organism>
<keyword evidence="3" id="KW-0574">Periplasm</keyword>
<evidence type="ECO:0000313" key="6">
    <source>
        <dbReference type="Proteomes" id="UP000199205"/>
    </source>
</evidence>
<dbReference type="EMBL" id="FMAF01000002">
    <property type="protein sequence ID" value="SCB13956.1"/>
    <property type="molecule type" value="Genomic_DNA"/>
</dbReference>
<reference evidence="6" key="1">
    <citation type="submission" date="2016-08" db="EMBL/GenBank/DDBJ databases">
        <authorList>
            <person name="Varghese N."/>
            <person name="Submissions Spin"/>
        </authorList>
    </citation>
    <scope>NUCLEOTIDE SEQUENCE [LARGE SCALE GENOMIC DNA]</scope>
    <source>
        <strain evidence="6">P1-7</strain>
    </source>
</reference>
<dbReference type="Proteomes" id="UP000199205">
    <property type="component" value="Unassembled WGS sequence"/>
</dbReference>
<dbReference type="InterPro" id="IPR006059">
    <property type="entry name" value="SBP"/>
</dbReference>
<dbReference type="Pfam" id="PF13416">
    <property type="entry name" value="SBP_bac_8"/>
    <property type="match status" value="1"/>
</dbReference>
<keyword evidence="4" id="KW-0732">Signal</keyword>
<gene>
    <name evidence="5" type="ORF">GA0061101_102245</name>
</gene>
<comment type="subcellular location">
    <subcellularLocation>
        <location evidence="1">Periplasm</location>
    </subcellularLocation>
</comment>
<accession>A0A1C3UEK2</accession>
<evidence type="ECO:0000313" key="5">
    <source>
        <dbReference type="EMBL" id="SCB13956.1"/>
    </source>
</evidence>
<feature type="chain" id="PRO_5008683049" evidence="4">
    <location>
        <begin position="31"/>
        <end position="428"/>
    </location>
</feature>
<dbReference type="OrthoDB" id="7317090at2"/>
<dbReference type="InterPro" id="IPR006311">
    <property type="entry name" value="TAT_signal"/>
</dbReference>
<dbReference type="InterPro" id="IPR050490">
    <property type="entry name" value="Bact_solute-bd_prot1"/>
</dbReference>
<dbReference type="SUPFAM" id="SSF53850">
    <property type="entry name" value="Periplasmic binding protein-like II"/>
    <property type="match status" value="1"/>
</dbReference>
<dbReference type="PANTHER" id="PTHR43649">
    <property type="entry name" value="ARABINOSE-BINDING PROTEIN-RELATED"/>
    <property type="match status" value="1"/>
</dbReference>
<keyword evidence="5" id="KW-0813">Transport</keyword>
<dbReference type="PANTHER" id="PTHR43649:SF11">
    <property type="entry name" value="ABC TRANSPORTER SUBSTRATE-BINDING PROTEIN YESO-RELATED"/>
    <property type="match status" value="1"/>
</dbReference>